<dbReference type="Gene3D" id="3.40.50.1580">
    <property type="entry name" value="Nucleoside phosphorylase domain"/>
    <property type="match status" value="1"/>
</dbReference>
<dbReference type="SUPFAM" id="SSF53167">
    <property type="entry name" value="Purine and uridine phosphorylases"/>
    <property type="match status" value="1"/>
</dbReference>
<dbReference type="SUPFAM" id="SSF52540">
    <property type="entry name" value="P-loop containing nucleoside triphosphate hydrolases"/>
    <property type="match status" value="1"/>
</dbReference>
<organism evidence="3 4">
    <name type="scientific">Zopfia rhizophila CBS 207.26</name>
    <dbReference type="NCBI Taxonomy" id="1314779"/>
    <lineage>
        <taxon>Eukaryota</taxon>
        <taxon>Fungi</taxon>
        <taxon>Dikarya</taxon>
        <taxon>Ascomycota</taxon>
        <taxon>Pezizomycotina</taxon>
        <taxon>Dothideomycetes</taxon>
        <taxon>Dothideomycetes incertae sedis</taxon>
        <taxon>Zopfiaceae</taxon>
        <taxon>Zopfia</taxon>
    </lineage>
</organism>
<evidence type="ECO:0000313" key="4">
    <source>
        <dbReference type="Proteomes" id="UP000800200"/>
    </source>
</evidence>
<dbReference type="Proteomes" id="UP000800200">
    <property type="component" value="Unassembled WGS sequence"/>
</dbReference>
<dbReference type="PANTHER" id="PTHR10039:SF14">
    <property type="entry name" value="NACHT DOMAIN-CONTAINING PROTEIN"/>
    <property type="match status" value="1"/>
</dbReference>
<evidence type="ECO:0000259" key="2">
    <source>
        <dbReference type="PROSITE" id="PS50837"/>
    </source>
</evidence>
<sequence length="1339" mass="152872">MSSENRCQMASCTQGPLMLHRRYFVKRSRISKLVTYAMKATCPRILLPLKNKTKKFRRPPPESDTLFNSTYEHVQGESTCEKCDQSQTVFRKPRDNNGVVIHYGTIPYGHRVIKNARERDSLSEKFGGVLCFEMEAAGLMNNFDCLVIRGICDYTDSHKNKEWQPYAAAVAAAFAKDLLVDIAPVAVIDTTVTSLWIKELFQSSQVDFLAMIKDLEPADFSGCKSVDDIYTAAEKIQKSQAADGTLCALKRISPYIDRLSEYVAVIEVLAEVKSEMIFLIWGSFKLLLQIFSSIPYAFNSIIGAVSDIGRRLPQFKKYVGLFEQNDHAKVVLSLFYREILDFHCTVLGIFKKRNTKLVFESTWPKAQHKIDFFQRNLDQYKILMIGNVTTEQIAQAYAARTRAYHEMQDDYDSRDRLNYQAVMTHLSPCFYEAELYKFQTDCSLESGKWLKEHNDFKRWLDPDHLTVRTLWLQGIPGAGKTVLAANTIRRMREAGEQVLFAFLTFDNKVQSSVVKVLHSLIFQLIQSYPTLWPILHERFIINVHQISGVPSYVEKLFTDLVRDSGPIFVVLDGVDEVEEVERKDLLSTLLRLKESCKNMKLLISSRAETDIAVLLKKRALSLRVDHNNSEDIELYINTQYDSWVPDLKRYGADRFTCSEIRRALEPLKERANGMFLYVKLVLFVVMAQDNLSDVQKEVQTLPNGLGQAYDRILRRIQTSSIITDKLAALTILLWIGCATYPLREEELLQALAIQHGARDFSKGRKALRDIQRTCGPFIEIENGVVRFVHFTAKEYIFGRQSDNFIRTPEAHWQIASTCLTYLSFISLNDIFSRGMHEEAQIRDKIVAGDFVLFQYAATQWIHHVTRCAKLIPPVYLHALCTTISEFLELRNNNEFLAGPIKPSSLIDFRSFQSRHSMQISLAHVQDFLNKLEKGLLHTDEKNWVDADPTMTSAALVQLRWQIENLLCPGRDHRPGCSCQVINDLYGINLYRCDRPFCRFYRTGFATRIERDEHRKIHSRPYKCSDPGCPFAKLGFRSQSDLTRHSSEHRIEQYAENGPITSASTDRIPKPDLAHLLKDAVCHDQIDHVRQLLQSAIKANFTLLQECAAKYASSAMVRCIRDEATKQGVELNIEDALSAAISAENVLTLRTLITDADLIMTRNRASVGKMEKIFRERMRCAFNVGNVDIMDMLVDHGKLVLPSDCPPQLLKGIIFSKRNEIEKARRLLSMKKYIIWPQAFTDGVTFATVAGSITSLQFCLDNGGSANSRANSKRSRSRSVLWECGKRGTTRHAEVVKLLLQHGADPGANDGITRLKGMRKIEKYFKMSWSELIMQTQPGK</sequence>
<dbReference type="SMART" id="SM00355">
    <property type="entry name" value="ZnF_C2H2"/>
    <property type="match status" value="2"/>
</dbReference>
<evidence type="ECO:0000313" key="3">
    <source>
        <dbReference type="EMBL" id="KAF2179185.1"/>
    </source>
</evidence>
<accession>A0A6A6DJ48</accession>
<dbReference type="Pfam" id="PF22939">
    <property type="entry name" value="WHD_GPIID"/>
    <property type="match status" value="1"/>
</dbReference>
<dbReference type="PANTHER" id="PTHR10039">
    <property type="entry name" value="AMELOGENIN"/>
    <property type="match status" value="1"/>
</dbReference>
<dbReference type="InterPro" id="IPR054471">
    <property type="entry name" value="GPIID_WHD"/>
</dbReference>
<protein>
    <recommendedName>
        <fullName evidence="2">NACHT domain-containing protein</fullName>
    </recommendedName>
</protein>
<keyword evidence="1" id="KW-0677">Repeat</keyword>
<dbReference type="InterPro" id="IPR007111">
    <property type="entry name" value="NACHT_NTPase"/>
</dbReference>
<dbReference type="GO" id="GO:0003824">
    <property type="term" value="F:catalytic activity"/>
    <property type="evidence" value="ECO:0007669"/>
    <property type="project" value="InterPro"/>
</dbReference>
<dbReference type="InterPro" id="IPR056884">
    <property type="entry name" value="NPHP3-like_N"/>
</dbReference>
<evidence type="ECO:0000256" key="1">
    <source>
        <dbReference type="ARBA" id="ARBA00022737"/>
    </source>
</evidence>
<reference evidence="3" key="1">
    <citation type="journal article" date="2020" name="Stud. Mycol.">
        <title>101 Dothideomycetes genomes: a test case for predicting lifestyles and emergence of pathogens.</title>
        <authorList>
            <person name="Haridas S."/>
            <person name="Albert R."/>
            <person name="Binder M."/>
            <person name="Bloem J."/>
            <person name="Labutti K."/>
            <person name="Salamov A."/>
            <person name="Andreopoulos B."/>
            <person name="Baker S."/>
            <person name="Barry K."/>
            <person name="Bills G."/>
            <person name="Bluhm B."/>
            <person name="Cannon C."/>
            <person name="Castanera R."/>
            <person name="Culley D."/>
            <person name="Daum C."/>
            <person name="Ezra D."/>
            <person name="Gonzalez J."/>
            <person name="Henrissat B."/>
            <person name="Kuo A."/>
            <person name="Liang C."/>
            <person name="Lipzen A."/>
            <person name="Lutzoni F."/>
            <person name="Magnuson J."/>
            <person name="Mondo S."/>
            <person name="Nolan M."/>
            <person name="Ohm R."/>
            <person name="Pangilinan J."/>
            <person name="Park H.-J."/>
            <person name="Ramirez L."/>
            <person name="Alfaro M."/>
            <person name="Sun H."/>
            <person name="Tritt A."/>
            <person name="Yoshinaga Y."/>
            <person name="Zwiers L.-H."/>
            <person name="Turgeon B."/>
            <person name="Goodwin S."/>
            <person name="Spatafora J."/>
            <person name="Crous P."/>
            <person name="Grigoriev I."/>
        </authorList>
    </citation>
    <scope>NUCLEOTIDE SEQUENCE</scope>
    <source>
        <strain evidence="3">CBS 207.26</strain>
    </source>
</reference>
<dbReference type="GO" id="GO:0009116">
    <property type="term" value="P:nucleoside metabolic process"/>
    <property type="evidence" value="ECO:0007669"/>
    <property type="project" value="InterPro"/>
</dbReference>
<dbReference type="OrthoDB" id="4062651at2759"/>
<feature type="domain" description="NACHT" evidence="2">
    <location>
        <begin position="468"/>
        <end position="606"/>
    </location>
</feature>
<dbReference type="Pfam" id="PF24883">
    <property type="entry name" value="NPHP3_N"/>
    <property type="match status" value="1"/>
</dbReference>
<gene>
    <name evidence="3" type="ORF">K469DRAFT_801445</name>
</gene>
<dbReference type="PROSITE" id="PS50837">
    <property type="entry name" value="NACHT"/>
    <property type="match status" value="1"/>
</dbReference>
<dbReference type="EMBL" id="ML994669">
    <property type="protein sequence ID" value="KAF2179185.1"/>
    <property type="molecule type" value="Genomic_DNA"/>
</dbReference>
<dbReference type="InterPro" id="IPR013087">
    <property type="entry name" value="Znf_C2H2_type"/>
</dbReference>
<name>A0A6A6DJ48_9PEZI</name>
<dbReference type="InterPro" id="IPR027417">
    <property type="entry name" value="P-loop_NTPase"/>
</dbReference>
<keyword evidence="4" id="KW-1185">Reference proteome</keyword>
<proteinExistence type="predicted"/>
<dbReference type="SUPFAM" id="SSF48403">
    <property type="entry name" value="Ankyrin repeat"/>
    <property type="match status" value="1"/>
</dbReference>
<dbReference type="InterPro" id="IPR036770">
    <property type="entry name" value="Ankyrin_rpt-contain_sf"/>
</dbReference>
<dbReference type="Gene3D" id="3.40.50.300">
    <property type="entry name" value="P-loop containing nucleotide triphosphate hydrolases"/>
    <property type="match status" value="1"/>
</dbReference>
<dbReference type="Pfam" id="PF24809">
    <property type="entry name" value="DUF7708"/>
    <property type="match status" value="1"/>
</dbReference>
<dbReference type="Gene3D" id="1.25.40.20">
    <property type="entry name" value="Ankyrin repeat-containing domain"/>
    <property type="match status" value="1"/>
</dbReference>
<dbReference type="InterPro" id="IPR056125">
    <property type="entry name" value="DUF7708"/>
</dbReference>
<dbReference type="InterPro" id="IPR035994">
    <property type="entry name" value="Nucleoside_phosphorylase_sf"/>
</dbReference>